<feature type="compositionally biased region" description="Acidic residues" evidence="1">
    <location>
        <begin position="54"/>
        <end position="66"/>
    </location>
</feature>
<reference evidence="3" key="1">
    <citation type="submission" date="2023-01" db="EMBL/GenBank/DDBJ databases">
        <title>Metagenome sequencing of chrysophaentin producing Chrysophaeum taylorii.</title>
        <authorList>
            <person name="Davison J."/>
            <person name="Bewley C."/>
        </authorList>
    </citation>
    <scope>NUCLEOTIDE SEQUENCE</scope>
    <source>
        <strain evidence="3">NIES-1699</strain>
    </source>
</reference>
<proteinExistence type="predicted"/>
<dbReference type="GO" id="GO:0005737">
    <property type="term" value="C:cytoplasm"/>
    <property type="evidence" value="ECO:0007669"/>
    <property type="project" value="TreeGrafter"/>
</dbReference>
<dbReference type="InterPro" id="IPR045255">
    <property type="entry name" value="RanBP1-like"/>
</dbReference>
<dbReference type="PANTHER" id="PTHR23138:SF87">
    <property type="entry name" value="E3 SUMO-PROTEIN LIGASE RANBP2"/>
    <property type="match status" value="1"/>
</dbReference>
<dbReference type="GO" id="GO:0006913">
    <property type="term" value="P:nucleocytoplasmic transport"/>
    <property type="evidence" value="ECO:0007669"/>
    <property type="project" value="InterPro"/>
</dbReference>
<sequence length="250" mass="27406">MATFGSTADGEKPLTFGSAAEGFGKAGSFSVGATGEEPKQAPFGSTGVTKFGESTEEEQEGGEVPEAESTAEFTPVVQLDEVEVKTHEEDEEVVFKMRAKLFRYTETMLNKGSGKKEWIERGVGEFKLLKHRESEKIRALMRQEKTMKVIANHVVDPRIVLQPNVGNDRSWVWSAYDFSEGDLVEEVFAIRFGTAENASKFKEAFVDAQETMKKLLAGEDGPADPEADKAAEALASLKTQDEGGKQDEPK</sequence>
<dbReference type="EMBL" id="JAQMWT010000362">
    <property type="protein sequence ID" value="KAJ8603027.1"/>
    <property type="molecule type" value="Genomic_DNA"/>
</dbReference>
<dbReference type="AlphaFoldDB" id="A0AAD7UE91"/>
<evidence type="ECO:0000313" key="3">
    <source>
        <dbReference type="EMBL" id="KAJ8603027.1"/>
    </source>
</evidence>
<dbReference type="FunFam" id="2.30.29.30:FF:000312">
    <property type="entry name" value="Ran binding protein 1"/>
    <property type="match status" value="1"/>
</dbReference>
<dbReference type="GO" id="GO:0005643">
    <property type="term" value="C:nuclear pore"/>
    <property type="evidence" value="ECO:0007669"/>
    <property type="project" value="TreeGrafter"/>
</dbReference>
<dbReference type="Proteomes" id="UP001230188">
    <property type="component" value="Unassembled WGS sequence"/>
</dbReference>
<accession>A0AAD7UE91</accession>
<dbReference type="PANTHER" id="PTHR23138">
    <property type="entry name" value="RAN BINDING PROTEIN"/>
    <property type="match status" value="1"/>
</dbReference>
<protein>
    <recommendedName>
        <fullName evidence="2">RanBD1 domain-containing protein</fullName>
    </recommendedName>
</protein>
<gene>
    <name evidence="3" type="ORF">CTAYLR_001581</name>
</gene>
<keyword evidence="4" id="KW-1185">Reference proteome</keyword>
<evidence type="ECO:0000256" key="1">
    <source>
        <dbReference type="SAM" id="MobiDB-lite"/>
    </source>
</evidence>
<dbReference type="Gene3D" id="2.30.29.30">
    <property type="entry name" value="Pleckstrin-homology domain (PH domain)/Phosphotyrosine-binding domain (PTB)"/>
    <property type="match status" value="1"/>
</dbReference>
<dbReference type="InterPro" id="IPR045256">
    <property type="entry name" value="RanBP1_RanBD"/>
</dbReference>
<dbReference type="PROSITE" id="PS50196">
    <property type="entry name" value="RANBD1"/>
    <property type="match status" value="1"/>
</dbReference>
<feature type="domain" description="RanBD1" evidence="2">
    <location>
        <begin position="72"/>
        <end position="214"/>
    </location>
</feature>
<dbReference type="InterPro" id="IPR011993">
    <property type="entry name" value="PH-like_dom_sf"/>
</dbReference>
<dbReference type="CDD" id="cd13179">
    <property type="entry name" value="RanBD_RanBP1"/>
    <property type="match status" value="1"/>
</dbReference>
<name>A0AAD7UE91_9STRA</name>
<dbReference type="GO" id="GO:0005096">
    <property type="term" value="F:GTPase activator activity"/>
    <property type="evidence" value="ECO:0007669"/>
    <property type="project" value="TreeGrafter"/>
</dbReference>
<comment type="caution">
    <text evidence="3">The sequence shown here is derived from an EMBL/GenBank/DDBJ whole genome shotgun (WGS) entry which is preliminary data.</text>
</comment>
<dbReference type="SUPFAM" id="SSF50729">
    <property type="entry name" value="PH domain-like"/>
    <property type="match status" value="1"/>
</dbReference>
<evidence type="ECO:0000259" key="2">
    <source>
        <dbReference type="PROSITE" id="PS50196"/>
    </source>
</evidence>
<evidence type="ECO:0000313" key="4">
    <source>
        <dbReference type="Proteomes" id="UP001230188"/>
    </source>
</evidence>
<dbReference type="SMART" id="SM00160">
    <property type="entry name" value="RanBD"/>
    <property type="match status" value="1"/>
</dbReference>
<organism evidence="3 4">
    <name type="scientific">Chrysophaeum taylorii</name>
    <dbReference type="NCBI Taxonomy" id="2483200"/>
    <lineage>
        <taxon>Eukaryota</taxon>
        <taxon>Sar</taxon>
        <taxon>Stramenopiles</taxon>
        <taxon>Ochrophyta</taxon>
        <taxon>Pelagophyceae</taxon>
        <taxon>Pelagomonadales</taxon>
        <taxon>Pelagomonadaceae</taxon>
        <taxon>Chrysophaeum</taxon>
    </lineage>
</organism>
<dbReference type="InterPro" id="IPR000156">
    <property type="entry name" value="Ran_bind_dom"/>
</dbReference>
<dbReference type="Pfam" id="PF00638">
    <property type="entry name" value="Ran_BP1"/>
    <property type="match status" value="1"/>
</dbReference>
<feature type="region of interest" description="Disordered" evidence="1">
    <location>
        <begin position="25"/>
        <end position="70"/>
    </location>
</feature>